<dbReference type="Proteomes" id="UP000032142">
    <property type="component" value="Unassembled WGS sequence"/>
</dbReference>
<evidence type="ECO:0000313" key="2">
    <source>
        <dbReference type="EMBL" id="KHG09544.1"/>
    </source>
</evidence>
<dbReference type="EMBL" id="KN391407">
    <property type="protein sequence ID" value="KHG09544.1"/>
    <property type="molecule type" value="Genomic_DNA"/>
</dbReference>
<evidence type="ECO:0000313" key="3">
    <source>
        <dbReference type="Proteomes" id="UP000032142"/>
    </source>
</evidence>
<protein>
    <submittedName>
        <fullName evidence="2">Uncharacterized protein</fullName>
    </submittedName>
</protein>
<sequence length="26" mass="3103">MKFCNLYFSWMFVSFSVSGTGKRCYI</sequence>
<name>A0A0B0NCK1_GOSAR</name>
<reference evidence="3" key="2">
    <citation type="submission" date="2014-09" db="EMBL/GenBank/DDBJ databases">
        <authorList>
            <person name="Mudge J."/>
            <person name="Ramaraj T."/>
            <person name="Lindquist I.E."/>
            <person name="Bharti A.K."/>
            <person name="Sundararajan A."/>
            <person name="Cameron C.T."/>
            <person name="Woodward J.E."/>
            <person name="May G.D."/>
            <person name="Brubaker C."/>
            <person name="Broadhvest J."/>
            <person name="Wilkins T.A."/>
        </authorList>
    </citation>
    <scope>NUCLEOTIDE SEQUENCE</scope>
    <source>
        <strain evidence="3">cv. AKA8401</strain>
    </source>
</reference>
<organism evidence="2 3">
    <name type="scientific">Gossypium arboreum</name>
    <name type="common">Tree cotton</name>
    <name type="synonym">Gossypium nanking</name>
    <dbReference type="NCBI Taxonomy" id="29729"/>
    <lineage>
        <taxon>Eukaryota</taxon>
        <taxon>Viridiplantae</taxon>
        <taxon>Streptophyta</taxon>
        <taxon>Embryophyta</taxon>
        <taxon>Tracheophyta</taxon>
        <taxon>Spermatophyta</taxon>
        <taxon>Magnoliopsida</taxon>
        <taxon>eudicotyledons</taxon>
        <taxon>Gunneridae</taxon>
        <taxon>Pentapetalae</taxon>
        <taxon>rosids</taxon>
        <taxon>malvids</taxon>
        <taxon>Malvales</taxon>
        <taxon>Malvaceae</taxon>
        <taxon>Malvoideae</taxon>
        <taxon>Gossypium</taxon>
    </lineage>
</organism>
<dbReference type="AlphaFoldDB" id="A0A0B0NCK1"/>
<evidence type="ECO:0000313" key="1">
    <source>
        <dbReference type="EMBL" id="KHG09304.1"/>
    </source>
</evidence>
<reference evidence="2" key="1">
    <citation type="submission" date="2014-09" db="EMBL/GenBank/DDBJ databases">
        <title>G. arboreum L. cv. AKA8401 A2 genome assembly version 1.0.</title>
        <authorList>
            <person name="Mudge J."/>
            <person name="Ramaraj T."/>
            <person name="Lindquist I.E."/>
            <person name="Bharti A.K."/>
            <person name="Sundararajan A."/>
            <person name="Cameron C.T."/>
            <person name="Woodward J.E."/>
            <person name="May G.D."/>
            <person name="Brubaker C."/>
            <person name="Broadhvest J."/>
            <person name="Wilkins T.A."/>
        </authorList>
    </citation>
    <scope>NUCLEOTIDE SEQUENCE</scope>
</reference>
<accession>A0A0B0NCK1</accession>
<keyword evidence="3" id="KW-1185">Reference proteome</keyword>
<gene>
    <name evidence="2" type="ORF">F383_13595</name>
    <name evidence="1" type="ORF">F383_36674</name>
</gene>
<dbReference type="EMBL" id="KN390376">
    <property type="protein sequence ID" value="KHG09304.1"/>
    <property type="molecule type" value="Genomic_DNA"/>
</dbReference>
<proteinExistence type="predicted"/>